<keyword evidence="1" id="KW-0812">Transmembrane</keyword>
<accession>A0A3N4HJ43</accession>
<feature type="transmembrane region" description="Helical" evidence="1">
    <location>
        <begin position="347"/>
        <end position="368"/>
    </location>
</feature>
<proteinExistence type="predicted"/>
<name>A0A3N4HJ43_ASCIM</name>
<evidence type="ECO:0008006" key="4">
    <source>
        <dbReference type="Google" id="ProtNLM"/>
    </source>
</evidence>
<keyword evidence="3" id="KW-1185">Reference proteome</keyword>
<reference evidence="2 3" key="1">
    <citation type="journal article" date="2018" name="Nat. Ecol. Evol.">
        <title>Pezizomycetes genomes reveal the molecular basis of ectomycorrhizal truffle lifestyle.</title>
        <authorList>
            <person name="Murat C."/>
            <person name="Payen T."/>
            <person name="Noel B."/>
            <person name="Kuo A."/>
            <person name="Morin E."/>
            <person name="Chen J."/>
            <person name="Kohler A."/>
            <person name="Krizsan K."/>
            <person name="Balestrini R."/>
            <person name="Da Silva C."/>
            <person name="Montanini B."/>
            <person name="Hainaut M."/>
            <person name="Levati E."/>
            <person name="Barry K.W."/>
            <person name="Belfiori B."/>
            <person name="Cichocki N."/>
            <person name="Clum A."/>
            <person name="Dockter R.B."/>
            <person name="Fauchery L."/>
            <person name="Guy J."/>
            <person name="Iotti M."/>
            <person name="Le Tacon F."/>
            <person name="Lindquist E.A."/>
            <person name="Lipzen A."/>
            <person name="Malagnac F."/>
            <person name="Mello A."/>
            <person name="Molinier V."/>
            <person name="Miyauchi S."/>
            <person name="Poulain J."/>
            <person name="Riccioni C."/>
            <person name="Rubini A."/>
            <person name="Sitrit Y."/>
            <person name="Splivallo R."/>
            <person name="Traeger S."/>
            <person name="Wang M."/>
            <person name="Zifcakova L."/>
            <person name="Wipf D."/>
            <person name="Zambonelli A."/>
            <person name="Paolocci F."/>
            <person name="Nowrousian M."/>
            <person name="Ottonello S."/>
            <person name="Baldrian P."/>
            <person name="Spatafora J.W."/>
            <person name="Henrissat B."/>
            <person name="Nagy L.G."/>
            <person name="Aury J.M."/>
            <person name="Wincker P."/>
            <person name="Grigoriev I.V."/>
            <person name="Bonfante P."/>
            <person name="Martin F.M."/>
        </authorList>
    </citation>
    <scope>NUCLEOTIDE SEQUENCE [LARGE SCALE GENOMIC DNA]</scope>
    <source>
        <strain evidence="2 3">RN42</strain>
    </source>
</reference>
<protein>
    <recommendedName>
        <fullName evidence="4">F-box domain-containing protein</fullName>
    </recommendedName>
</protein>
<organism evidence="2 3">
    <name type="scientific">Ascobolus immersus RN42</name>
    <dbReference type="NCBI Taxonomy" id="1160509"/>
    <lineage>
        <taxon>Eukaryota</taxon>
        <taxon>Fungi</taxon>
        <taxon>Dikarya</taxon>
        <taxon>Ascomycota</taxon>
        <taxon>Pezizomycotina</taxon>
        <taxon>Pezizomycetes</taxon>
        <taxon>Pezizales</taxon>
        <taxon>Ascobolaceae</taxon>
        <taxon>Ascobolus</taxon>
    </lineage>
</organism>
<evidence type="ECO:0000313" key="2">
    <source>
        <dbReference type="EMBL" id="RPA73899.1"/>
    </source>
</evidence>
<gene>
    <name evidence="2" type="ORF">BJ508DRAFT_333596</name>
</gene>
<evidence type="ECO:0000313" key="3">
    <source>
        <dbReference type="Proteomes" id="UP000275078"/>
    </source>
</evidence>
<keyword evidence="1" id="KW-0472">Membrane</keyword>
<dbReference type="EMBL" id="ML119807">
    <property type="protein sequence ID" value="RPA73899.1"/>
    <property type="molecule type" value="Genomic_DNA"/>
</dbReference>
<evidence type="ECO:0000256" key="1">
    <source>
        <dbReference type="SAM" id="Phobius"/>
    </source>
</evidence>
<dbReference type="AlphaFoldDB" id="A0A3N4HJ43"/>
<sequence>MSGRRKPYRTTTPEEDVDKANKQNVENPFLSLRTEIHHIIAMNLPRRAVHFLVHTSRCRAIIQHELLYKRLLHTLSKSLNNWMRRAPISKNAQSLERVDVIAFPSFIGTILRNSRRPFVCLPSELYQNVAKYLDCSSLLVRALLLTCRITRVLFHRPLYRRRLSMVRQSYQSSAIVSYIEDGSDEDKITSLLAFCRKEAPTQSEIYAYALMFHLANEFVREMVFGLMESNGNMELILPKHQHTGYAATRMMRQVDSIKSFCRILLEPFSTCFIFSLCNGRDMLEATPCRGCVRLLEACKLIMSGGFKGLDAEMDVGDKAVFGDGRGGLLHIDGMCVCTVLNRVTAGVLYLFSCFLFRVGVVGVIPHIVRFALAIPSTGETAANGKTLERPAKHYQNLAPKVARSLKSSLTGALKPPKVSGEHELILWQHFHRSMG</sequence>
<keyword evidence="1" id="KW-1133">Transmembrane helix</keyword>
<dbReference type="Proteomes" id="UP000275078">
    <property type="component" value="Unassembled WGS sequence"/>
</dbReference>